<proteinExistence type="inferred from homology"/>
<dbReference type="SUPFAM" id="SSF53335">
    <property type="entry name" value="S-adenosyl-L-methionine-dependent methyltransferases"/>
    <property type="match status" value="1"/>
</dbReference>
<feature type="transmembrane region" description="Helical" evidence="2">
    <location>
        <begin position="73"/>
        <end position="92"/>
    </location>
</feature>
<organism evidence="4 5">
    <name type="scientific">Cypionkella aquatica</name>
    <dbReference type="NCBI Taxonomy" id="1756042"/>
    <lineage>
        <taxon>Bacteria</taxon>
        <taxon>Pseudomonadati</taxon>
        <taxon>Pseudomonadota</taxon>
        <taxon>Alphaproteobacteria</taxon>
        <taxon>Rhodobacterales</taxon>
        <taxon>Paracoccaceae</taxon>
        <taxon>Cypionkella</taxon>
    </lineage>
</organism>
<evidence type="ECO:0000256" key="2">
    <source>
        <dbReference type="SAM" id="Phobius"/>
    </source>
</evidence>
<gene>
    <name evidence="4" type="ORF">GCM10010873_04900</name>
</gene>
<feature type="transmembrane region" description="Helical" evidence="2">
    <location>
        <begin position="40"/>
        <end position="61"/>
    </location>
</feature>
<reference evidence="4 5" key="1">
    <citation type="journal article" date="2014" name="Int. J. Syst. Evol. Microbiol.">
        <title>Complete genome sequence of Corynebacterium casei LMG S-19264T (=DSM 44701T), isolated from a smear-ripened cheese.</title>
        <authorList>
            <consortium name="US DOE Joint Genome Institute (JGI-PGF)"/>
            <person name="Walter F."/>
            <person name="Albersmeier A."/>
            <person name="Kalinowski J."/>
            <person name="Ruckert C."/>
        </authorList>
    </citation>
    <scope>NUCLEOTIDE SEQUENCE [LARGE SCALE GENOMIC DNA]</scope>
    <source>
        <strain evidence="4 5">NBRC 111766</strain>
    </source>
</reference>
<evidence type="ECO:0000256" key="1">
    <source>
        <dbReference type="ARBA" id="ARBA00007430"/>
    </source>
</evidence>
<dbReference type="InterPro" id="IPR036291">
    <property type="entry name" value="NAD(P)-bd_dom_sf"/>
</dbReference>
<dbReference type="SUPFAM" id="SSF51735">
    <property type="entry name" value="NAD(P)-binding Rossmann-fold domains"/>
    <property type="match status" value="1"/>
</dbReference>
<evidence type="ECO:0000313" key="5">
    <source>
        <dbReference type="Proteomes" id="UP001157355"/>
    </source>
</evidence>
<dbReference type="Gene3D" id="3.40.50.720">
    <property type="entry name" value="NAD(P)-binding Rossmann-like Domain"/>
    <property type="match status" value="2"/>
</dbReference>
<dbReference type="EMBL" id="BSPP01000002">
    <property type="protein sequence ID" value="GLS85517.1"/>
    <property type="molecule type" value="Genomic_DNA"/>
</dbReference>
<dbReference type="PANTHER" id="PTHR43318:SF1">
    <property type="entry name" value="POLYSACCHARIDE BIOSYNTHESIS PROTEIN EPSC-RELATED"/>
    <property type="match status" value="1"/>
</dbReference>
<comment type="similarity">
    <text evidence="1">Belongs to the polysaccharide synthase family.</text>
</comment>
<feature type="domain" description="Polysaccharide biosynthesis protein CapD-like" evidence="3">
    <location>
        <begin position="274"/>
        <end position="575"/>
    </location>
</feature>
<accession>A0AA37WYU3</accession>
<dbReference type="AlphaFoldDB" id="A0AA37WYU3"/>
<feature type="transmembrane region" description="Helical" evidence="2">
    <location>
        <begin position="104"/>
        <end position="122"/>
    </location>
</feature>
<dbReference type="Proteomes" id="UP001157355">
    <property type="component" value="Unassembled WGS sequence"/>
</dbReference>
<comment type="caution">
    <text evidence="4">The sequence shown here is derived from an EMBL/GenBank/DDBJ whole genome shotgun (WGS) entry which is preliminary data.</text>
</comment>
<sequence>MSRGKKRVLQVAVDLTLLPIMFALAMWIKLDSFAFVSVPAAWSVLIPVLPVTIFSFVRLGFYRAVLRYIAGRALITIMFGSVLSGVTMILVVQMADLPVPRAVPLIYTLLTFLCVGGVRFGFRELVNYAQNRRKERVAIYGAGAAGRQLLQVLHQRSDYVPVAFIDDSVQAQGTHVGGLMVYPPSKIESLIRNNGVNVVLLAIPSATKSRRNEILKSLENQPLLIQTVPGLDDIMTGKARIDQINDISIEDLLGRDPVPPRPELMGANITGKVVMVTGAGGSIGAELCRQILRLKPKRLVLYEISELALYSVEQELAAMKLSIRSNVALSPVLGCIKSARLVDRTLRKFQVETVFHAAAYKHVPLVEQNIVAGVRNIVFGTATLAEAAIAAGVKSFVLISSDKSVRPTNIMGASKRLAELVCQALADAPRNPGTTISMVRFGNVLGSSGSVIPLFRRQIEAGGPITVTHPEITRFFMTIPEAAQLVIQAGAMAQGGEVFVLDMGDPVLITELAARMARLHGLKPIIFTDPDSEKPNQDEIGIVFTKLRPGEKLHEELLVGNLPKPTSHPRIMSATESRQPLEELSLALDDLARACERNDIERIRKIMIEQQTAYQPPQEIVDQFWEPEAEIDGAMDEAVANARRLRIVRG</sequence>
<dbReference type="InterPro" id="IPR003869">
    <property type="entry name" value="Polysac_CapD-like"/>
</dbReference>
<protein>
    <submittedName>
        <fullName evidence="4">PII uridylyl-transferase</fullName>
    </submittedName>
</protein>
<dbReference type="PANTHER" id="PTHR43318">
    <property type="entry name" value="UDP-N-ACETYLGLUCOSAMINE 4,6-DEHYDRATASE"/>
    <property type="match status" value="1"/>
</dbReference>
<name>A0AA37WYU3_9RHOB</name>
<dbReference type="Pfam" id="PF13727">
    <property type="entry name" value="CoA_binding_3"/>
    <property type="match status" value="1"/>
</dbReference>
<keyword evidence="2" id="KW-1133">Transmembrane helix</keyword>
<dbReference type="Pfam" id="PF02719">
    <property type="entry name" value="Polysacc_synt_2"/>
    <property type="match status" value="1"/>
</dbReference>
<keyword evidence="2" id="KW-0812">Transmembrane</keyword>
<dbReference type="CDD" id="cd05237">
    <property type="entry name" value="UDP_invert_4-6DH_SDR_e"/>
    <property type="match status" value="1"/>
</dbReference>
<evidence type="ECO:0000259" key="3">
    <source>
        <dbReference type="Pfam" id="PF02719"/>
    </source>
</evidence>
<evidence type="ECO:0000313" key="4">
    <source>
        <dbReference type="EMBL" id="GLS85517.1"/>
    </source>
</evidence>
<dbReference type="InterPro" id="IPR029063">
    <property type="entry name" value="SAM-dependent_MTases_sf"/>
</dbReference>
<keyword evidence="2" id="KW-0472">Membrane</keyword>
<dbReference type="InterPro" id="IPR051203">
    <property type="entry name" value="Polysaccharide_Synthase-Rel"/>
</dbReference>
<keyword evidence="5" id="KW-1185">Reference proteome</keyword>
<feature type="transmembrane region" description="Helical" evidence="2">
    <location>
        <begin position="7"/>
        <end position="28"/>
    </location>
</feature>